<organism evidence="1 2">
    <name type="scientific">Amycolatopsis taiwanensis</name>
    <dbReference type="NCBI Taxonomy" id="342230"/>
    <lineage>
        <taxon>Bacteria</taxon>
        <taxon>Bacillati</taxon>
        <taxon>Actinomycetota</taxon>
        <taxon>Actinomycetes</taxon>
        <taxon>Pseudonocardiales</taxon>
        <taxon>Pseudonocardiaceae</taxon>
        <taxon>Amycolatopsis</taxon>
    </lineage>
</organism>
<reference evidence="1" key="1">
    <citation type="submission" date="2023-03" db="EMBL/GenBank/DDBJ databases">
        <title>Amycolatopsis taiwanensis NBRC 103393.</title>
        <authorList>
            <person name="Ichikawa N."/>
            <person name="Sato H."/>
            <person name="Tonouchi N."/>
        </authorList>
    </citation>
    <scope>NUCLEOTIDE SEQUENCE</scope>
    <source>
        <strain evidence="1">NBRC 103393</strain>
    </source>
</reference>
<name>A0A9W6R9H6_9PSEU</name>
<sequence>MSSAADVDVLMGLMPPPREGGALVDWDPIAGLWGRPFPPDYQRFIEVYGAGTIQDFLGVLGPQPKVPFEDAGWNGMVLETGNAEDAREDTTFKSPELEGTSPYLITWGLQRRRPVLLGRYGGGPGRLAGTRVRPRRRVQPLRLRDGGVPYPDIAG</sequence>
<protein>
    <recommendedName>
        <fullName evidence="3">Knr4/Smi1-like domain-containing protein</fullName>
    </recommendedName>
</protein>
<comment type="caution">
    <text evidence="1">The sequence shown here is derived from an EMBL/GenBank/DDBJ whole genome shotgun (WGS) entry which is preliminary data.</text>
</comment>
<dbReference type="EMBL" id="BSTI01000020">
    <property type="protein sequence ID" value="GLY70022.1"/>
    <property type="molecule type" value="Genomic_DNA"/>
</dbReference>
<keyword evidence="2" id="KW-1185">Reference proteome</keyword>
<dbReference type="RefSeq" id="WP_285489349.1">
    <property type="nucleotide sequence ID" value="NZ_BSTI01000020.1"/>
</dbReference>
<dbReference type="Proteomes" id="UP001165136">
    <property type="component" value="Unassembled WGS sequence"/>
</dbReference>
<evidence type="ECO:0000313" key="1">
    <source>
        <dbReference type="EMBL" id="GLY70022.1"/>
    </source>
</evidence>
<proteinExistence type="predicted"/>
<accession>A0A9W6R9H6</accession>
<evidence type="ECO:0008006" key="3">
    <source>
        <dbReference type="Google" id="ProtNLM"/>
    </source>
</evidence>
<dbReference type="AlphaFoldDB" id="A0A9W6R9H6"/>
<evidence type="ECO:0000313" key="2">
    <source>
        <dbReference type="Proteomes" id="UP001165136"/>
    </source>
</evidence>
<gene>
    <name evidence="1" type="ORF">Atai01_66410</name>
</gene>